<dbReference type="InterPro" id="IPR010488">
    <property type="entry name" value="Zeta_toxin_domain"/>
</dbReference>
<organism evidence="4 5">
    <name type="scientific">Hymenobacter coccineus</name>
    <dbReference type="NCBI Taxonomy" id="1908235"/>
    <lineage>
        <taxon>Bacteria</taxon>
        <taxon>Pseudomonadati</taxon>
        <taxon>Bacteroidota</taxon>
        <taxon>Cytophagia</taxon>
        <taxon>Cytophagales</taxon>
        <taxon>Hymenobacteraceae</taxon>
        <taxon>Hymenobacter</taxon>
    </lineage>
</organism>
<accession>A0A1G1TGL6</accession>
<evidence type="ECO:0000313" key="5">
    <source>
        <dbReference type="Proteomes" id="UP000177506"/>
    </source>
</evidence>
<keyword evidence="1" id="KW-0547">Nucleotide-binding</keyword>
<keyword evidence="2" id="KW-0067">ATP-binding</keyword>
<dbReference type="PANTHER" id="PTHR39206:SF1">
    <property type="entry name" value="SLL8004 PROTEIN"/>
    <property type="match status" value="1"/>
</dbReference>
<dbReference type="Proteomes" id="UP000177506">
    <property type="component" value="Unassembled WGS sequence"/>
</dbReference>
<proteinExistence type="predicted"/>
<dbReference type="PANTHER" id="PTHR39206">
    <property type="entry name" value="SLL8004 PROTEIN"/>
    <property type="match status" value="1"/>
</dbReference>
<evidence type="ECO:0000256" key="1">
    <source>
        <dbReference type="ARBA" id="ARBA00022741"/>
    </source>
</evidence>
<dbReference type="GO" id="GO:0005524">
    <property type="term" value="F:ATP binding"/>
    <property type="evidence" value="ECO:0007669"/>
    <property type="project" value="UniProtKB-KW"/>
</dbReference>
<name>A0A1G1TGL6_9BACT</name>
<dbReference type="EMBL" id="MDZA01000210">
    <property type="protein sequence ID" value="OGX90021.1"/>
    <property type="molecule type" value="Genomic_DNA"/>
</dbReference>
<feature type="domain" description="Zeta toxin" evidence="3">
    <location>
        <begin position="3"/>
        <end position="165"/>
    </location>
</feature>
<dbReference type="AlphaFoldDB" id="A0A1G1TGL6"/>
<dbReference type="GO" id="GO:0016301">
    <property type="term" value="F:kinase activity"/>
    <property type="evidence" value="ECO:0007669"/>
    <property type="project" value="InterPro"/>
</dbReference>
<evidence type="ECO:0000313" key="4">
    <source>
        <dbReference type="EMBL" id="OGX90021.1"/>
    </source>
</evidence>
<dbReference type="Pfam" id="PF06414">
    <property type="entry name" value="Zeta_toxin"/>
    <property type="match status" value="1"/>
</dbReference>
<dbReference type="Gene3D" id="3.40.50.300">
    <property type="entry name" value="P-loop containing nucleotide triphosphate hydrolases"/>
    <property type="match status" value="1"/>
</dbReference>
<comment type="caution">
    <text evidence="4">The sequence shown here is derived from an EMBL/GenBank/DDBJ whole genome shotgun (WGS) entry which is preliminary data.</text>
</comment>
<evidence type="ECO:0000259" key="3">
    <source>
        <dbReference type="Pfam" id="PF06414"/>
    </source>
</evidence>
<dbReference type="InterPro" id="IPR027417">
    <property type="entry name" value="P-loop_NTPase"/>
</dbReference>
<dbReference type="SUPFAM" id="SSF52540">
    <property type="entry name" value="P-loop containing nucleoside triphosphate hydrolases"/>
    <property type="match status" value="1"/>
</dbReference>
<protein>
    <recommendedName>
        <fullName evidence="3">Zeta toxin domain-containing protein</fullName>
    </recommendedName>
</protein>
<sequence length="202" mass="22587">MSPEKPVLHIFGGPNGAGKSTLFARFQETAQQPVEQVNGDVLQQRYPQLSGFEVGEITAARIKELLAARASFSIENNLATADNYKLIAGAKAAGYRVELVYIGLDSVQECRFRVQQRVKEGGHDVPPAIIEHRYYQSLSLLKQHYLAFDHIRLVDNTDRATGYQTAALIEKGKVLEVQAEPARWANGVVRHIQQRERFAQLS</sequence>
<gene>
    <name evidence="4" type="ORF">BEN49_07765</name>
</gene>
<keyword evidence="5" id="KW-1185">Reference proteome</keyword>
<evidence type="ECO:0000256" key="2">
    <source>
        <dbReference type="ARBA" id="ARBA00022840"/>
    </source>
</evidence>
<reference evidence="4 5" key="1">
    <citation type="submission" date="2016-08" db="EMBL/GenBank/DDBJ databases">
        <title>Hymenobacter coccineus sp. nov., Hymenobacter lapidarius sp. nov. and Hymenobacter glacialis sp. nov., isolated from Antarctic soil.</title>
        <authorList>
            <person name="Sedlacek I."/>
            <person name="Kralova S."/>
            <person name="Kyrova K."/>
            <person name="Maslanova I."/>
            <person name="Stankova E."/>
            <person name="Vrbovska V."/>
            <person name="Nemec M."/>
            <person name="Bartak M."/>
            <person name="Svec P."/>
            <person name="Busse H.-J."/>
            <person name="Pantucek R."/>
        </authorList>
    </citation>
    <scope>NUCLEOTIDE SEQUENCE [LARGE SCALE GENOMIC DNA]</scope>
    <source>
        <strain evidence="4 5">CCM 8649</strain>
    </source>
</reference>